<protein>
    <recommendedName>
        <fullName evidence="2">Glycosyltransferase 2-like domain-containing protein</fullName>
    </recommendedName>
</protein>
<feature type="domain" description="Glycosyltransferase 2-like" evidence="2">
    <location>
        <begin position="199"/>
        <end position="388"/>
    </location>
</feature>
<feature type="transmembrane region" description="Helical" evidence="1">
    <location>
        <begin position="417"/>
        <end position="436"/>
    </location>
</feature>
<sequence length="493" mass="57487">MTEYRKYRLLEIAPGAAAWFTIVAMIVVSITAPIAAIYFIIAFDVYWVLRAIYFVFYLIIAWFRFRGALKIDWFKKLQNEIPTWKDYYHLIFLPTYKEEESVVRATFENLSTTEYALDRFIIVLAGEEGDKDHFLQVAERIKETYGSRFKKLLITVHPRGLENEIPGKGSNLNYAGHVAERVIKEMSIPYEKVIVSSFDIDTCAHPHYFAHLAYIYHTTPERTRASYQPVALYNNNIWQTSAILRLASFGTTFWLLTELTRPERLFTFSSHSMSFKALVDVGFWQKNIVSEDSRIFLQCFLRYGGDYRVVPMYVPVSMDTAKGEGFWDSLKNLYKQQRRWAWGVENLPFMIWHFRKHRSIPWTKKIVYLWNVTEGMYSWAVVPIMIFFLGRLPLYFAPEYARASAFYQNAPFTLETLMNLAMTGLFVSALLSLLLLPPRPQTVSKSAYLFMILQWILLPVSTILFGSIPALDAQTRLMLGKYLGFYVAKKVRS</sequence>
<dbReference type="InterPro" id="IPR001173">
    <property type="entry name" value="Glyco_trans_2-like"/>
</dbReference>
<dbReference type="Gene3D" id="3.90.550.10">
    <property type="entry name" value="Spore Coat Polysaccharide Biosynthesis Protein SpsA, Chain A"/>
    <property type="match status" value="1"/>
</dbReference>
<dbReference type="AlphaFoldDB" id="A0A0G1N0F0"/>
<dbReference type="SUPFAM" id="SSF53448">
    <property type="entry name" value="Nucleotide-diphospho-sugar transferases"/>
    <property type="match status" value="1"/>
</dbReference>
<dbReference type="InterPro" id="IPR029044">
    <property type="entry name" value="Nucleotide-diphossugar_trans"/>
</dbReference>
<gene>
    <name evidence="3" type="ORF">UX20_C0008G0006</name>
</gene>
<proteinExistence type="predicted"/>
<dbReference type="EMBL" id="LCLH01000008">
    <property type="protein sequence ID" value="KKU13984.1"/>
    <property type="molecule type" value="Genomic_DNA"/>
</dbReference>
<dbReference type="PANTHER" id="PTHR36851:SF1">
    <property type="entry name" value="GLYCO_TRANS_2-LIKE DOMAIN-CONTAINING PROTEIN"/>
    <property type="match status" value="1"/>
</dbReference>
<organism evidence="3 4">
    <name type="scientific">Candidatus Magasanikbacteria bacterium GW2011_GWC2_45_8</name>
    <dbReference type="NCBI Taxonomy" id="1619050"/>
    <lineage>
        <taxon>Bacteria</taxon>
        <taxon>Candidatus Magasanikiibacteriota</taxon>
    </lineage>
</organism>
<keyword evidence="1" id="KW-0812">Transmembrane</keyword>
<dbReference type="PANTHER" id="PTHR36851">
    <property type="entry name" value="UNNAMED PRODUCT"/>
    <property type="match status" value="1"/>
</dbReference>
<feature type="transmembrane region" description="Helical" evidence="1">
    <location>
        <begin position="448"/>
        <end position="471"/>
    </location>
</feature>
<keyword evidence="1" id="KW-1133">Transmembrane helix</keyword>
<name>A0A0G1N0F0_9BACT</name>
<feature type="transmembrane region" description="Helical" evidence="1">
    <location>
        <begin position="376"/>
        <end position="397"/>
    </location>
</feature>
<comment type="caution">
    <text evidence="3">The sequence shown here is derived from an EMBL/GenBank/DDBJ whole genome shotgun (WGS) entry which is preliminary data.</text>
</comment>
<evidence type="ECO:0000313" key="4">
    <source>
        <dbReference type="Proteomes" id="UP000034911"/>
    </source>
</evidence>
<feature type="transmembrane region" description="Helical" evidence="1">
    <location>
        <begin position="47"/>
        <end position="65"/>
    </location>
</feature>
<accession>A0A0G1N0F0</accession>
<dbReference type="Pfam" id="PF13632">
    <property type="entry name" value="Glyco_trans_2_3"/>
    <property type="match status" value="1"/>
</dbReference>
<reference evidence="3 4" key="1">
    <citation type="journal article" date="2015" name="Nature">
        <title>rRNA introns, odd ribosomes, and small enigmatic genomes across a large radiation of phyla.</title>
        <authorList>
            <person name="Brown C.T."/>
            <person name="Hug L.A."/>
            <person name="Thomas B.C."/>
            <person name="Sharon I."/>
            <person name="Castelle C.J."/>
            <person name="Singh A."/>
            <person name="Wilkins M.J."/>
            <person name="Williams K.H."/>
            <person name="Banfield J.F."/>
        </authorList>
    </citation>
    <scope>NUCLEOTIDE SEQUENCE [LARGE SCALE GENOMIC DNA]</scope>
</reference>
<evidence type="ECO:0000259" key="2">
    <source>
        <dbReference type="Pfam" id="PF13632"/>
    </source>
</evidence>
<feature type="transmembrane region" description="Helical" evidence="1">
    <location>
        <begin position="12"/>
        <end position="41"/>
    </location>
</feature>
<keyword evidence="1" id="KW-0472">Membrane</keyword>
<evidence type="ECO:0000313" key="3">
    <source>
        <dbReference type="EMBL" id="KKU13984.1"/>
    </source>
</evidence>
<dbReference type="STRING" id="1619050.UX20_C0008G0006"/>
<evidence type="ECO:0000256" key="1">
    <source>
        <dbReference type="SAM" id="Phobius"/>
    </source>
</evidence>
<dbReference type="Proteomes" id="UP000034911">
    <property type="component" value="Unassembled WGS sequence"/>
</dbReference>